<feature type="transmembrane region" description="Helical" evidence="10">
    <location>
        <begin position="53"/>
        <end position="72"/>
    </location>
</feature>
<keyword evidence="12" id="KW-1185">Reference proteome</keyword>
<evidence type="ECO:0000256" key="2">
    <source>
        <dbReference type="ARBA" id="ARBA00022516"/>
    </source>
</evidence>
<dbReference type="GO" id="GO:0030148">
    <property type="term" value="P:sphingolipid biosynthetic process"/>
    <property type="evidence" value="ECO:0007669"/>
    <property type="project" value="TreeGrafter"/>
</dbReference>
<evidence type="ECO:0000256" key="9">
    <source>
        <dbReference type="ARBA" id="ARBA00023160"/>
    </source>
</evidence>
<dbReference type="GO" id="GO:0005789">
    <property type="term" value="C:endoplasmic reticulum membrane"/>
    <property type="evidence" value="ECO:0007669"/>
    <property type="project" value="TreeGrafter"/>
</dbReference>
<comment type="subcellular location">
    <subcellularLocation>
        <location evidence="1">Membrane</location>
        <topology evidence="1">Multi-pass membrane protein</topology>
    </subcellularLocation>
</comment>
<organism evidence="11 12">
    <name type="scientific">Apteryx owenii</name>
    <name type="common">Little spotted kiwi</name>
    <dbReference type="NCBI Taxonomy" id="8824"/>
    <lineage>
        <taxon>Eukaryota</taxon>
        <taxon>Metazoa</taxon>
        <taxon>Chordata</taxon>
        <taxon>Craniata</taxon>
        <taxon>Vertebrata</taxon>
        <taxon>Euteleostomi</taxon>
        <taxon>Archelosauria</taxon>
        <taxon>Archosauria</taxon>
        <taxon>Dinosauria</taxon>
        <taxon>Saurischia</taxon>
        <taxon>Theropoda</taxon>
        <taxon>Coelurosauria</taxon>
        <taxon>Aves</taxon>
        <taxon>Palaeognathae</taxon>
        <taxon>Apterygiformes</taxon>
        <taxon>Apterygidae</taxon>
        <taxon>Apteryx</taxon>
    </lineage>
</organism>
<keyword evidence="2 10" id="KW-0444">Lipid biosynthesis</keyword>
<evidence type="ECO:0000313" key="11">
    <source>
        <dbReference type="Ensembl" id="ENSAOWP00000013545.1"/>
    </source>
</evidence>
<accession>A0A8B9PKP3</accession>
<dbReference type="PROSITE" id="PS01188">
    <property type="entry name" value="ELO"/>
    <property type="match status" value="1"/>
</dbReference>
<reference evidence="11" key="2">
    <citation type="submission" date="2025-09" db="UniProtKB">
        <authorList>
            <consortium name="Ensembl"/>
        </authorList>
    </citation>
    <scope>IDENTIFICATION</scope>
</reference>
<comment type="catalytic activity">
    <reaction evidence="10">
        <text>a very-long-chain acyl-CoA + malonyl-CoA + H(+) = a very-long-chain 3-oxoacyl-CoA + CO2 + CoA</text>
        <dbReference type="Rhea" id="RHEA:32727"/>
        <dbReference type="ChEBI" id="CHEBI:15378"/>
        <dbReference type="ChEBI" id="CHEBI:16526"/>
        <dbReference type="ChEBI" id="CHEBI:57287"/>
        <dbReference type="ChEBI" id="CHEBI:57384"/>
        <dbReference type="ChEBI" id="CHEBI:90725"/>
        <dbReference type="ChEBI" id="CHEBI:90736"/>
        <dbReference type="EC" id="2.3.1.199"/>
    </reaction>
</comment>
<evidence type="ECO:0000256" key="8">
    <source>
        <dbReference type="ARBA" id="ARBA00023136"/>
    </source>
</evidence>
<evidence type="ECO:0000256" key="5">
    <source>
        <dbReference type="ARBA" id="ARBA00022832"/>
    </source>
</evidence>
<dbReference type="GO" id="GO:0034625">
    <property type="term" value="P:fatty acid elongation, monounsaturated fatty acid"/>
    <property type="evidence" value="ECO:0007669"/>
    <property type="project" value="TreeGrafter"/>
</dbReference>
<dbReference type="GO" id="GO:0009922">
    <property type="term" value="F:fatty acid elongase activity"/>
    <property type="evidence" value="ECO:0007669"/>
    <property type="project" value="UniProtKB-EC"/>
</dbReference>
<feature type="transmembrane region" description="Helical" evidence="10">
    <location>
        <begin position="216"/>
        <end position="240"/>
    </location>
</feature>
<keyword evidence="9 10" id="KW-0275">Fatty acid biosynthesis</keyword>
<feature type="transmembrane region" description="Helical" evidence="10">
    <location>
        <begin position="183"/>
        <end position="210"/>
    </location>
</feature>
<dbReference type="PANTHER" id="PTHR11157:SF68">
    <property type="entry name" value="ELONGATION OF VERY LONG CHAIN FATTY ACIDS PROTEIN 3"/>
    <property type="match status" value="1"/>
</dbReference>
<keyword evidence="7 10" id="KW-0443">Lipid metabolism</keyword>
<keyword evidence="8 10" id="KW-0472">Membrane</keyword>
<dbReference type="GO" id="GO:0034626">
    <property type="term" value="P:fatty acid elongation, polyunsaturated fatty acid"/>
    <property type="evidence" value="ECO:0007669"/>
    <property type="project" value="TreeGrafter"/>
</dbReference>
<evidence type="ECO:0000256" key="10">
    <source>
        <dbReference type="RuleBase" id="RU361115"/>
    </source>
</evidence>
<feature type="transmembrane region" description="Helical" evidence="10">
    <location>
        <begin position="152"/>
        <end position="171"/>
    </location>
</feature>
<keyword evidence="4 10" id="KW-0812">Transmembrane</keyword>
<keyword evidence="5 10" id="KW-0276">Fatty acid metabolism</keyword>
<evidence type="ECO:0000256" key="4">
    <source>
        <dbReference type="ARBA" id="ARBA00022692"/>
    </source>
</evidence>
<evidence type="ECO:0000256" key="7">
    <source>
        <dbReference type="ARBA" id="ARBA00023098"/>
    </source>
</evidence>
<dbReference type="PANTHER" id="PTHR11157">
    <property type="entry name" value="FATTY ACID ACYL TRANSFERASE-RELATED"/>
    <property type="match status" value="1"/>
</dbReference>
<sequence>MLGFQVVLFFNFLCLLKWMESKTFSFAMVYVILIFGGQRFMKKRTGYKLRTPLTLWSLSLALFSAIASHRFWKYVAFILSTEGFRKLVCEQTFYVHPITKFWVYLFVLSKVLELGDTVFIVLRKQRLIFLHWYHHVVTLIFSWFVYQQSAPGGGFFTAMNATVHTFMYSYYAVRAAGFSVSHYIAMAITFSQILQMLIGVIASILIFFWLENEIFYTVWSSVFFSFVMYLSYLVLFCNFFSRTYLTSAKKSTGE</sequence>
<dbReference type="Pfam" id="PF01151">
    <property type="entry name" value="ELO"/>
    <property type="match status" value="1"/>
</dbReference>
<dbReference type="GO" id="GO:0042761">
    <property type="term" value="P:very long-chain fatty acid biosynthetic process"/>
    <property type="evidence" value="ECO:0007669"/>
    <property type="project" value="TreeGrafter"/>
</dbReference>
<dbReference type="AlphaFoldDB" id="A0A8B9PKP3"/>
<comment type="similarity">
    <text evidence="10">Belongs to the ELO family.</text>
</comment>
<dbReference type="GO" id="GO:0019367">
    <property type="term" value="P:fatty acid elongation, saturated fatty acid"/>
    <property type="evidence" value="ECO:0007669"/>
    <property type="project" value="TreeGrafter"/>
</dbReference>
<evidence type="ECO:0000313" key="12">
    <source>
        <dbReference type="Proteomes" id="UP000694424"/>
    </source>
</evidence>
<evidence type="ECO:0000256" key="6">
    <source>
        <dbReference type="ARBA" id="ARBA00022989"/>
    </source>
</evidence>
<proteinExistence type="inferred from homology"/>
<dbReference type="Proteomes" id="UP000694424">
    <property type="component" value="Unplaced"/>
</dbReference>
<dbReference type="InterPro" id="IPR002076">
    <property type="entry name" value="ELO_fam"/>
</dbReference>
<dbReference type="InterPro" id="IPR030457">
    <property type="entry name" value="ELO_CS"/>
</dbReference>
<name>A0A8B9PKP3_APTOW</name>
<keyword evidence="6 10" id="KW-1133">Transmembrane helix</keyword>
<keyword evidence="3 10" id="KW-0808">Transferase</keyword>
<dbReference type="Ensembl" id="ENSAOWT00000015389.1">
    <property type="protein sequence ID" value="ENSAOWP00000013545.1"/>
    <property type="gene ID" value="ENSAOWG00000009252.1"/>
</dbReference>
<feature type="transmembrane region" description="Helical" evidence="10">
    <location>
        <begin position="129"/>
        <end position="146"/>
    </location>
</feature>
<evidence type="ECO:0000256" key="1">
    <source>
        <dbReference type="ARBA" id="ARBA00004141"/>
    </source>
</evidence>
<feature type="transmembrane region" description="Helical" evidence="10">
    <location>
        <begin position="23"/>
        <end position="41"/>
    </location>
</feature>
<reference evidence="11" key="1">
    <citation type="submission" date="2025-08" db="UniProtKB">
        <authorList>
            <consortium name="Ensembl"/>
        </authorList>
    </citation>
    <scope>IDENTIFICATION</scope>
</reference>
<protein>
    <recommendedName>
        <fullName evidence="10">Elongation of very long chain fatty acids protein</fullName>
        <ecNumber evidence="10">2.3.1.199</ecNumber>
    </recommendedName>
    <alternativeName>
        <fullName evidence="10">Very-long-chain 3-oxoacyl-CoA synthase</fullName>
    </alternativeName>
</protein>
<dbReference type="EC" id="2.3.1.199" evidence="10"/>
<evidence type="ECO:0000256" key="3">
    <source>
        <dbReference type="ARBA" id="ARBA00022679"/>
    </source>
</evidence>
<feature type="transmembrane region" description="Helical" evidence="10">
    <location>
        <begin position="101"/>
        <end position="122"/>
    </location>
</feature>